<feature type="compositionally biased region" description="Basic and acidic residues" evidence="1">
    <location>
        <begin position="73"/>
        <end position="84"/>
    </location>
</feature>
<dbReference type="EMBL" id="CP019628">
    <property type="protein sequence ID" value="AQQ00800.1"/>
    <property type="molecule type" value="Genomic_DNA"/>
</dbReference>
<dbReference type="AlphaFoldDB" id="A0A1Q2H0A0"/>
<sequence length="462" mass="52770">MYAQVEKQKENKSRGIANSVVQKKRGMKQNLGRVVNNRGGSVVQKNLVQLKGWDNGILTSKYWDPNQQKIIDRPDKPDGLKTKFESNSGTSHHNVDWANIKEQLRLAIVNENTIILENYAQVIGKPLDLLLQSSENLQRLKLKKLGLDQNLLDVWDKFIKAACWMPRNVFAGPLTNDRGDDPKDLGGDGFDFHTTASGNITPRSEIWSDVNDGKFASSKTLGGLDSADMLILMNRLQDIEKERGQIKPTQSVVDESQWFKKGKLIYQKGDPRTWNSLAPVDDIKKLKTSYDIEKNNEKALFKVIYGSDSKFRHSLPQKSDDPVAEFTKWIGEYKAETLKLEGIKKAKEDKTDKLKKNIIEACNLLNKALPVFPNSSECLEKQESILTSLWIPLETDLEKLRSDKAKLIQNSFRNIKEAKEIAKKLRIARDKEEAMLTERHRSTHRDNQRKQMEKSGRRSKSL</sequence>
<proteinExistence type="predicted"/>
<gene>
    <name evidence="2" type="ORF">B0W48_13865</name>
</gene>
<accession>A0A1Q2H0A0</accession>
<feature type="compositionally biased region" description="Basic and acidic residues" evidence="1">
    <location>
        <begin position="1"/>
        <end position="13"/>
    </location>
</feature>
<evidence type="ECO:0000256" key="1">
    <source>
        <dbReference type="SAM" id="MobiDB-lite"/>
    </source>
</evidence>
<feature type="region of interest" description="Disordered" evidence="1">
    <location>
        <begin position="432"/>
        <end position="462"/>
    </location>
</feature>
<dbReference type="Proteomes" id="UP000188243">
    <property type="component" value="Chromosome"/>
</dbReference>
<dbReference type="KEGG" id="paln:B0W48_13865"/>
<feature type="compositionally biased region" description="Basic and acidic residues" evidence="1">
    <location>
        <begin position="432"/>
        <end position="456"/>
    </location>
</feature>
<reference evidence="2 3" key="1">
    <citation type="submission" date="2017-02" db="EMBL/GenBank/DDBJ databases">
        <title>Complete genome sequence of the cold-active Pseudoalteromonas aliena strain EH1 isolated from Arctic seawater.</title>
        <authorList>
            <person name="Kim E."/>
            <person name="Heo E."/>
            <person name="Kim H."/>
            <person name="Kim D."/>
        </authorList>
    </citation>
    <scope>NUCLEOTIDE SEQUENCE [LARGE SCALE GENOMIC DNA]</scope>
    <source>
        <strain evidence="2 3">EH1</strain>
    </source>
</reference>
<evidence type="ECO:0000313" key="2">
    <source>
        <dbReference type="EMBL" id="AQQ00800.1"/>
    </source>
</evidence>
<name>A0A1Q2H0A0_9GAMM</name>
<dbReference type="RefSeq" id="WP_077537474.1">
    <property type="nucleotide sequence ID" value="NZ_CP019628.1"/>
</dbReference>
<protein>
    <submittedName>
        <fullName evidence="2">Uncharacterized protein</fullName>
    </submittedName>
</protein>
<feature type="region of interest" description="Disordered" evidence="1">
    <location>
        <begin position="73"/>
        <end position="92"/>
    </location>
</feature>
<feature type="region of interest" description="Disordered" evidence="1">
    <location>
        <begin position="1"/>
        <end position="23"/>
    </location>
</feature>
<organism evidence="2 3">
    <name type="scientific">Pseudoalteromonas aliena</name>
    <dbReference type="NCBI Taxonomy" id="247523"/>
    <lineage>
        <taxon>Bacteria</taxon>
        <taxon>Pseudomonadati</taxon>
        <taxon>Pseudomonadota</taxon>
        <taxon>Gammaproteobacteria</taxon>
        <taxon>Alteromonadales</taxon>
        <taxon>Pseudoalteromonadaceae</taxon>
        <taxon>Pseudoalteromonas</taxon>
    </lineage>
</organism>
<evidence type="ECO:0000313" key="3">
    <source>
        <dbReference type="Proteomes" id="UP000188243"/>
    </source>
</evidence>